<dbReference type="PANTHER" id="PTHR16504:SF4">
    <property type="entry name" value="5'(3')-DEOXYRIBONUCLEOTIDASE"/>
    <property type="match status" value="1"/>
</dbReference>
<evidence type="ECO:0000256" key="1">
    <source>
        <dbReference type="ARBA" id="ARBA00009589"/>
    </source>
</evidence>
<dbReference type="STRING" id="717962.CC1_21920"/>
<dbReference type="SFLD" id="SFLDG01146">
    <property type="entry name" value="C1.2.2"/>
    <property type="match status" value="1"/>
</dbReference>
<evidence type="ECO:0000256" key="2">
    <source>
        <dbReference type="PIRSR" id="PIRSR610708-1"/>
    </source>
</evidence>
<feature type="active site" description="Nucleophile" evidence="2">
    <location>
        <position position="11"/>
    </location>
</feature>
<dbReference type="Proteomes" id="UP000008798">
    <property type="component" value="Chromosome"/>
</dbReference>
<dbReference type="AlphaFoldDB" id="D4J969"/>
<dbReference type="InterPro" id="IPR010708">
    <property type="entry name" value="5'(3')-deoxyribonucleotidase"/>
</dbReference>
<dbReference type="SFLD" id="SFLDG01126">
    <property type="entry name" value="C1.2:_Nucleotidase_Like"/>
    <property type="match status" value="1"/>
</dbReference>
<dbReference type="Pfam" id="PF06941">
    <property type="entry name" value="NT5C"/>
    <property type="match status" value="1"/>
</dbReference>
<dbReference type="SUPFAM" id="SSF56784">
    <property type="entry name" value="HAD-like"/>
    <property type="match status" value="1"/>
</dbReference>
<accession>D4J969</accession>
<protein>
    <submittedName>
        <fullName evidence="3">Uncharacterized protein conserved in bacteria</fullName>
    </submittedName>
</protein>
<dbReference type="PATRIC" id="fig|717962.3.peg.2106"/>
<dbReference type="Gene3D" id="3.40.50.1000">
    <property type="entry name" value="HAD superfamily/HAD-like"/>
    <property type="match status" value="1"/>
</dbReference>
<evidence type="ECO:0000313" key="3">
    <source>
        <dbReference type="EMBL" id="CBK80890.1"/>
    </source>
</evidence>
<name>D4J969_9FIRM</name>
<evidence type="ECO:0000313" key="4">
    <source>
        <dbReference type="Proteomes" id="UP000008798"/>
    </source>
</evidence>
<dbReference type="GO" id="GO:0009223">
    <property type="term" value="P:pyrimidine deoxyribonucleotide catabolic process"/>
    <property type="evidence" value="ECO:0007669"/>
    <property type="project" value="TreeGrafter"/>
</dbReference>
<dbReference type="InterPro" id="IPR023214">
    <property type="entry name" value="HAD_sf"/>
</dbReference>
<reference evidence="3 4" key="2">
    <citation type="submission" date="2010-03" db="EMBL/GenBank/DDBJ databases">
        <authorList>
            <person name="Pajon A."/>
        </authorList>
    </citation>
    <scope>NUCLEOTIDE SEQUENCE [LARGE SCALE GENOMIC DNA]</scope>
    <source>
        <strain evidence="3 4">GD/7</strain>
    </source>
</reference>
<dbReference type="RefSeq" id="WP_015514458.1">
    <property type="nucleotide sequence ID" value="NC_021009.1"/>
</dbReference>
<dbReference type="GO" id="GO:0008253">
    <property type="term" value="F:5'-nucleotidase activity"/>
    <property type="evidence" value="ECO:0007669"/>
    <property type="project" value="InterPro"/>
</dbReference>
<dbReference type="HOGENOM" id="CLU_111510_0_0_9"/>
<dbReference type="SFLD" id="SFLDS00003">
    <property type="entry name" value="Haloacid_Dehalogenase"/>
    <property type="match status" value="1"/>
</dbReference>
<reference evidence="3 4" key="1">
    <citation type="submission" date="2010-03" db="EMBL/GenBank/DDBJ databases">
        <title>The genome sequence of Coprococcus catus GD/7.</title>
        <authorList>
            <consortium name="metaHIT consortium -- http://www.metahit.eu/"/>
            <person name="Pajon A."/>
            <person name="Turner K."/>
            <person name="Parkhill J."/>
            <person name="Duncan S."/>
            <person name="Flint H."/>
        </authorList>
    </citation>
    <scope>NUCLEOTIDE SEQUENCE [LARGE SCALE GENOMIC DNA]</scope>
    <source>
        <strain evidence="3 4">GD/7</strain>
    </source>
</reference>
<comment type="similarity">
    <text evidence="1">Belongs to the 5'(3')-deoxyribonucleotidase family.</text>
</comment>
<sequence length="183" mass="20988">MQNKKLTIALDCDDVLFDCNEEAVKMLNKAYGTHYSKTDIKTWGYTGSLLDERICFFEDPGFVSNQKLLPGAKEFVQQLLSMDAVKDIVLVTAVLPQCASARYQSIIRLLPEINPDNVVITCNKSCIQADIMLDDGVHNLDSAVHIKNRVLFDQPWNAKEDRYFRVKNYEEFIHYVQSNNPMF</sequence>
<dbReference type="EMBL" id="FP929038">
    <property type="protein sequence ID" value="CBK80890.1"/>
    <property type="molecule type" value="Genomic_DNA"/>
</dbReference>
<proteinExistence type="inferred from homology"/>
<organism evidence="3 4">
    <name type="scientific">Coprococcus catus GD/7</name>
    <dbReference type="NCBI Taxonomy" id="717962"/>
    <lineage>
        <taxon>Bacteria</taxon>
        <taxon>Bacillati</taxon>
        <taxon>Bacillota</taxon>
        <taxon>Clostridia</taxon>
        <taxon>Lachnospirales</taxon>
        <taxon>Lachnospiraceae</taxon>
        <taxon>Coprococcus</taxon>
    </lineage>
</organism>
<dbReference type="InterPro" id="IPR036412">
    <property type="entry name" value="HAD-like_sf"/>
</dbReference>
<gene>
    <name evidence="3" type="ORF">CC1_21920</name>
</gene>
<dbReference type="KEGG" id="cct:CC1_21920"/>
<dbReference type="PANTHER" id="PTHR16504">
    <property type="entry name" value="5'(3')-DEOXYRIBONUCLEOTIDASE"/>
    <property type="match status" value="1"/>
</dbReference>
<feature type="active site" description="Proton donor" evidence="2">
    <location>
        <position position="13"/>
    </location>
</feature>